<dbReference type="InterPro" id="IPR036271">
    <property type="entry name" value="Tet_transcr_reg_TetR-rel_C_sf"/>
</dbReference>
<dbReference type="RefSeq" id="WP_046573714.1">
    <property type="nucleotide sequence ID" value="NZ_CP010429.1"/>
</dbReference>
<dbReference type="STRING" id="1379870.SD10_10205"/>
<dbReference type="PROSITE" id="PS50977">
    <property type="entry name" value="HTH_TETR_2"/>
    <property type="match status" value="1"/>
</dbReference>
<evidence type="ECO:0000256" key="2">
    <source>
        <dbReference type="PROSITE-ProRule" id="PRU00335"/>
    </source>
</evidence>
<dbReference type="SUPFAM" id="SSF46689">
    <property type="entry name" value="Homeodomain-like"/>
    <property type="match status" value="1"/>
</dbReference>
<evidence type="ECO:0000313" key="5">
    <source>
        <dbReference type="Proteomes" id="UP000033054"/>
    </source>
</evidence>
<organism evidence="4 5">
    <name type="scientific">Spirosoma radiotolerans</name>
    <dbReference type="NCBI Taxonomy" id="1379870"/>
    <lineage>
        <taxon>Bacteria</taxon>
        <taxon>Pseudomonadati</taxon>
        <taxon>Bacteroidota</taxon>
        <taxon>Cytophagia</taxon>
        <taxon>Cytophagales</taxon>
        <taxon>Cytophagaceae</taxon>
        <taxon>Spirosoma</taxon>
    </lineage>
</organism>
<dbReference type="OrthoDB" id="594604at2"/>
<dbReference type="HOGENOM" id="CLU_069356_40_3_10"/>
<evidence type="ECO:0000259" key="3">
    <source>
        <dbReference type="PROSITE" id="PS50977"/>
    </source>
</evidence>
<dbReference type="Gene3D" id="1.10.357.10">
    <property type="entry name" value="Tetracycline Repressor, domain 2"/>
    <property type="match status" value="1"/>
</dbReference>
<accession>A0A0E3ZVN3</accession>
<dbReference type="InterPro" id="IPR001647">
    <property type="entry name" value="HTH_TetR"/>
</dbReference>
<dbReference type="PANTHER" id="PTHR43479">
    <property type="entry name" value="ACREF/ENVCD OPERON REPRESSOR-RELATED"/>
    <property type="match status" value="1"/>
</dbReference>
<gene>
    <name evidence="4" type="ORF">SD10_10205</name>
</gene>
<evidence type="ECO:0000256" key="1">
    <source>
        <dbReference type="ARBA" id="ARBA00023125"/>
    </source>
</evidence>
<dbReference type="PANTHER" id="PTHR43479:SF11">
    <property type="entry name" value="ACREF_ENVCD OPERON REPRESSOR-RELATED"/>
    <property type="match status" value="1"/>
</dbReference>
<dbReference type="InterPro" id="IPR050624">
    <property type="entry name" value="HTH-type_Tx_Regulator"/>
</dbReference>
<proteinExistence type="predicted"/>
<evidence type="ECO:0000313" key="4">
    <source>
        <dbReference type="EMBL" id="AKD55225.1"/>
    </source>
</evidence>
<dbReference type="PATRIC" id="fig|1379870.5.peg.2220"/>
<feature type="DNA-binding region" description="H-T-H motif" evidence="2">
    <location>
        <begin position="35"/>
        <end position="54"/>
    </location>
</feature>
<dbReference type="EMBL" id="CP010429">
    <property type="protein sequence ID" value="AKD55225.1"/>
    <property type="molecule type" value="Genomic_DNA"/>
</dbReference>
<feature type="domain" description="HTH tetR-type" evidence="3">
    <location>
        <begin position="12"/>
        <end position="72"/>
    </location>
</feature>
<protein>
    <submittedName>
        <fullName evidence="4">TetR family transcriptional regulator</fullName>
    </submittedName>
</protein>
<keyword evidence="5" id="KW-1185">Reference proteome</keyword>
<dbReference type="Proteomes" id="UP000033054">
    <property type="component" value="Chromosome"/>
</dbReference>
<dbReference type="InterPro" id="IPR009057">
    <property type="entry name" value="Homeodomain-like_sf"/>
</dbReference>
<sequence>METIERKPRSREQARSGILKTAKTIARREGWQAVSIRKIADAIEYSAPIVYEYFDSKDVLLDEIRNEGFRHLAQEYERILKLYRDPEKRLYEISLVQWEFARHQPEIYQVMYNLDGAYCTLPVYQSEAMQAVSRIVREIIFSFIPKAEESIKRLYFQWWSVSHGTIMLAMLLKNEQSLDQSEQIYRETMRRFVRDLR</sequence>
<dbReference type="KEGG" id="srd:SD10_10205"/>
<keyword evidence="1 2" id="KW-0238">DNA-binding</keyword>
<dbReference type="Pfam" id="PF00440">
    <property type="entry name" value="TetR_N"/>
    <property type="match status" value="1"/>
</dbReference>
<dbReference type="SUPFAM" id="SSF48498">
    <property type="entry name" value="Tetracyclin repressor-like, C-terminal domain"/>
    <property type="match status" value="1"/>
</dbReference>
<dbReference type="AlphaFoldDB" id="A0A0E3ZVN3"/>
<reference evidence="4 5" key="1">
    <citation type="journal article" date="2014" name="Curr. Microbiol.">
        <title>Spirosoma radiotolerans sp. nov., a gamma-radiation-resistant bacterium isolated from gamma ray-irradiated soil.</title>
        <authorList>
            <person name="Lee J.J."/>
            <person name="Srinivasan S."/>
            <person name="Lim S."/>
            <person name="Joe M."/>
            <person name="Im S."/>
            <person name="Bae S.I."/>
            <person name="Park K.R."/>
            <person name="Han J.H."/>
            <person name="Park S.H."/>
            <person name="Joo B.M."/>
            <person name="Park S.J."/>
            <person name="Kim M.K."/>
        </authorList>
    </citation>
    <scope>NUCLEOTIDE SEQUENCE [LARGE SCALE GENOMIC DNA]</scope>
    <source>
        <strain evidence="4 5">DG5A</strain>
    </source>
</reference>
<dbReference type="GO" id="GO:0003677">
    <property type="term" value="F:DNA binding"/>
    <property type="evidence" value="ECO:0007669"/>
    <property type="project" value="UniProtKB-UniRule"/>
</dbReference>
<name>A0A0E3ZVN3_9BACT</name>